<dbReference type="Proteomes" id="UP000694523">
    <property type="component" value="Unplaced"/>
</dbReference>
<keyword evidence="3" id="KW-0732">Signal</keyword>
<feature type="signal peptide" evidence="3">
    <location>
        <begin position="1"/>
        <end position="21"/>
    </location>
</feature>
<feature type="chain" id="PRO_5034798236" evidence="3">
    <location>
        <begin position="22"/>
        <end position="84"/>
    </location>
</feature>
<dbReference type="InterPro" id="IPR032675">
    <property type="entry name" value="LRR_dom_sf"/>
</dbReference>
<reference evidence="4" key="2">
    <citation type="submission" date="2025-09" db="UniProtKB">
        <authorList>
            <consortium name="Ensembl"/>
        </authorList>
    </citation>
    <scope>IDENTIFICATION</scope>
</reference>
<proteinExistence type="predicted"/>
<dbReference type="Ensembl" id="ENSNMLT00000035861.1">
    <property type="protein sequence ID" value="ENSNMLP00000032197.1"/>
    <property type="gene ID" value="ENSNMLG00000020132.1"/>
</dbReference>
<keyword evidence="1" id="KW-0433">Leucine-rich repeat</keyword>
<evidence type="ECO:0000256" key="3">
    <source>
        <dbReference type="SAM" id="SignalP"/>
    </source>
</evidence>
<evidence type="ECO:0000313" key="4">
    <source>
        <dbReference type="Ensembl" id="ENSNMLP00000032197.1"/>
    </source>
</evidence>
<evidence type="ECO:0000256" key="2">
    <source>
        <dbReference type="ARBA" id="ARBA00022737"/>
    </source>
</evidence>
<keyword evidence="5" id="KW-1185">Reference proteome</keyword>
<dbReference type="Gene3D" id="3.80.10.10">
    <property type="entry name" value="Ribonuclease Inhibitor"/>
    <property type="match status" value="1"/>
</dbReference>
<name>A0A8C6UB32_9GOBI</name>
<organism evidence="4 5">
    <name type="scientific">Neogobius melanostomus</name>
    <name type="common">round goby</name>
    <dbReference type="NCBI Taxonomy" id="47308"/>
    <lineage>
        <taxon>Eukaryota</taxon>
        <taxon>Metazoa</taxon>
        <taxon>Chordata</taxon>
        <taxon>Craniata</taxon>
        <taxon>Vertebrata</taxon>
        <taxon>Euteleostomi</taxon>
        <taxon>Actinopterygii</taxon>
        <taxon>Neopterygii</taxon>
        <taxon>Teleostei</taxon>
        <taxon>Neoteleostei</taxon>
        <taxon>Acanthomorphata</taxon>
        <taxon>Gobiaria</taxon>
        <taxon>Gobiiformes</taxon>
        <taxon>Gobioidei</taxon>
        <taxon>Gobiidae</taxon>
        <taxon>Benthophilinae</taxon>
        <taxon>Neogobiini</taxon>
        <taxon>Neogobius</taxon>
    </lineage>
</organism>
<sequence>SRNPHQPAFLAVGLLWDCGLSEISCSSLASALKSNPSHLTELELSNNTNLSDSGVSHLCDFFKCQTVACRLSGQFTVSVSGLKR</sequence>
<keyword evidence="2" id="KW-0677">Repeat</keyword>
<dbReference type="PANTHER" id="PTHR24106">
    <property type="entry name" value="NACHT, LRR AND CARD DOMAINS-CONTAINING"/>
    <property type="match status" value="1"/>
</dbReference>
<dbReference type="InterPro" id="IPR051261">
    <property type="entry name" value="NLR"/>
</dbReference>
<protein>
    <submittedName>
        <fullName evidence="4">Uncharacterized protein</fullName>
    </submittedName>
</protein>
<evidence type="ECO:0000256" key="1">
    <source>
        <dbReference type="ARBA" id="ARBA00022614"/>
    </source>
</evidence>
<evidence type="ECO:0000313" key="5">
    <source>
        <dbReference type="Proteomes" id="UP000694523"/>
    </source>
</evidence>
<dbReference type="AlphaFoldDB" id="A0A8C6UB32"/>
<accession>A0A8C6UB32</accession>
<reference evidence="4" key="1">
    <citation type="submission" date="2025-08" db="UniProtKB">
        <authorList>
            <consortium name="Ensembl"/>
        </authorList>
    </citation>
    <scope>IDENTIFICATION</scope>
</reference>
<dbReference type="SUPFAM" id="SSF52047">
    <property type="entry name" value="RNI-like"/>
    <property type="match status" value="1"/>
</dbReference>